<dbReference type="PROSITE" id="PS50097">
    <property type="entry name" value="BTB"/>
    <property type="match status" value="1"/>
</dbReference>
<accession>A0AAJ0FA15</accession>
<dbReference type="Proteomes" id="UP001239445">
    <property type="component" value="Unassembled WGS sequence"/>
</dbReference>
<gene>
    <name evidence="3" type="ORF">QBC47DRAFT_430607</name>
</gene>
<dbReference type="Pfam" id="PF00651">
    <property type="entry name" value="BTB"/>
    <property type="match status" value="1"/>
</dbReference>
<dbReference type="InterPro" id="IPR000210">
    <property type="entry name" value="BTB/POZ_dom"/>
</dbReference>
<reference evidence="3" key="1">
    <citation type="submission" date="2023-06" db="EMBL/GenBank/DDBJ databases">
        <title>Genome-scale phylogeny and comparative genomics of the fungal order Sordariales.</title>
        <authorList>
            <consortium name="Lawrence Berkeley National Laboratory"/>
            <person name="Hensen N."/>
            <person name="Bonometti L."/>
            <person name="Westerberg I."/>
            <person name="Brannstrom I.O."/>
            <person name="Guillou S."/>
            <person name="Cros-Aarteil S."/>
            <person name="Calhoun S."/>
            <person name="Haridas S."/>
            <person name="Kuo A."/>
            <person name="Mondo S."/>
            <person name="Pangilinan J."/>
            <person name="Riley R."/>
            <person name="Labutti K."/>
            <person name="Andreopoulos B."/>
            <person name="Lipzen A."/>
            <person name="Chen C."/>
            <person name="Yanf M."/>
            <person name="Daum C."/>
            <person name="Ng V."/>
            <person name="Clum A."/>
            <person name="Steindorff A."/>
            <person name="Ohm R."/>
            <person name="Martin F."/>
            <person name="Silar P."/>
            <person name="Natvig D."/>
            <person name="Lalanne C."/>
            <person name="Gautier V."/>
            <person name="Ament-Velasquez S.L."/>
            <person name="Kruys A."/>
            <person name="Hutchinson M.I."/>
            <person name="Powell A.J."/>
            <person name="Barry K."/>
            <person name="Miller A.N."/>
            <person name="Grigoriev I.V."/>
            <person name="Debuchy R."/>
            <person name="Gladieux P."/>
            <person name="Thoren M.H."/>
            <person name="Johannesson H."/>
        </authorList>
    </citation>
    <scope>NUCLEOTIDE SEQUENCE</scope>
    <source>
        <strain evidence="3">PSN4</strain>
    </source>
</reference>
<dbReference type="PANTHER" id="PTHR47843">
    <property type="entry name" value="BTB DOMAIN-CONTAINING PROTEIN-RELATED"/>
    <property type="match status" value="1"/>
</dbReference>
<evidence type="ECO:0000313" key="3">
    <source>
        <dbReference type="EMBL" id="KAK1753705.1"/>
    </source>
</evidence>
<feature type="region of interest" description="Disordered" evidence="1">
    <location>
        <begin position="1"/>
        <end position="110"/>
    </location>
</feature>
<organism evidence="3 4">
    <name type="scientific">Echria macrotheca</name>
    <dbReference type="NCBI Taxonomy" id="438768"/>
    <lineage>
        <taxon>Eukaryota</taxon>
        <taxon>Fungi</taxon>
        <taxon>Dikarya</taxon>
        <taxon>Ascomycota</taxon>
        <taxon>Pezizomycotina</taxon>
        <taxon>Sordariomycetes</taxon>
        <taxon>Sordariomycetidae</taxon>
        <taxon>Sordariales</taxon>
        <taxon>Schizotheciaceae</taxon>
        <taxon>Echria</taxon>
    </lineage>
</organism>
<dbReference type="SUPFAM" id="SSF54695">
    <property type="entry name" value="POZ domain"/>
    <property type="match status" value="1"/>
</dbReference>
<proteinExistence type="predicted"/>
<keyword evidence="4" id="KW-1185">Reference proteome</keyword>
<dbReference type="Gene3D" id="3.30.710.10">
    <property type="entry name" value="Potassium Channel Kv1.1, Chain A"/>
    <property type="match status" value="1"/>
</dbReference>
<sequence length="424" mass="46180">MDPSGSNTLTPAPATPPGGTRGGRGGGRGSRGPRGGRGTARGAFASTRGGQSSRAGTAVARTPSATPTRADASYSDGSSSDESQSTAKPRKRRRRSSIPVPPEPQGPWAAARDTDRRFLSNDLGLLQSGAFSDATVMCIKKEWKVHKTILCTRSPWFAAHIEKHTGENGELKPILLHDYPEAHVETLLNFIYSGTLDMTKYALDQGSFVIYTELYNLGRKFGIDSLQSDALTLLGRYCDTKLRRLCTYDPSKSGRSGVVDEDAADPGGYMHDLLEAIWKAYDGITPTNQSNGLQSLLATFVYAGRHTLLSHEGFRRLSLECPRFGNDVFKLMLGETVSEYSPGDAHDAVRRVGTGVDHSHRSQAPDRCAHCAEVFDGDKNKRAMWNPFEGAWRPATFCWECVRGNEEGGAPLWRIPAKGATRKE</sequence>
<evidence type="ECO:0000313" key="4">
    <source>
        <dbReference type="Proteomes" id="UP001239445"/>
    </source>
</evidence>
<protein>
    <recommendedName>
        <fullName evidence="2">BTB domain-containing protein</fullName>
    </recommendedName>
</protein>
<dbReference type="EMBL" id="MU839837">
    <property type="protein sequence ID" value="KAK1753705.1"/>
    <property type="molecule type" value="Genomic_DNA"/>
</dbReference>
<name>A0AAJ0FA15_9PEZI</name>
<dbReference type="CDD" id="cd18186">
    <property type="entry name" value="BTB_POZ_ZBTB_KLHL-like"/>
    <property type="match status" value="1"/>
</dbReference>
<feature type="compositionally biased region" description="Low complexity" evidence="1">
    <location>
        <begin position="70"/>
        <end position="87"/>
    </location>
</feature>
<comment type="caution">
    <text evidence="3">The sequence shown here is derived from an EMBL/GenBank/DDBJ whole genome shotgun (WGS) entry which is preliminary data.</text>
</comment>
<evidence type="ECO:0000259" key="2">
    <source>
        <dbReference type="PROSITE" id="PS50097"/>
    </source>
</evidence>
<dbReference type="InterPro" id="IPR011333">
    <property type="entry name" value="SKP1/BTB/POZ_sf"/>
</dbReference>
<dbReference type="PANTHER" id="PTHR47843:SF5">
    <property type="entry name" value="BTB_POZ DOMAIN PROTEIN"/>
    <property type="match status" value="1"/>
</dbReference>
<evidence type="ECO:0000256" key="1">
    <source>
        <dbReference type="SAM" id="MobiDB-lite"/>
    </source>
</evidence>
<feature type="compositionally biased region" description="Low complexity" evidence="1">
    <location>
        <begin position="40"/>
        <end position="50"/>
    </location>
</feature>
<dbReference type="SMART" id="SM00225">
    <property type="entry name" value="BTB"/>
    <property type="match status" value="1"/>
</dbReference>
<feature type="domain" description="BTB" evidence="2">
    <location>
        <begin position="132"/>
        <end position="200"/>
    </location>
</feature>
<dbReference type="AlphaFoldDB" id="A0AAJ0FA15"/>
<feature type="compositionally biased region" description="Gly residues" evidence="1">
    <location>
        <begin position="19"/>
        <end position="39"/>
    </location>
</feature>